<name>A0ABV6UE74_9ACTN</name>
<feature type="compositionally biased region" description="Low complexity" evidence="2">
    <location>
        <begin position="115"/>
        <end position="126"/>
    </location>
</feature>
<dbReference type="Proteomes" id="UP001592528">
    <property type="component" value="Unassembled WGS sequence"/>
</dbReference>
<organism evidence="4 5">
    <name type="scientific">Streptacidiphilus cavernicola</name>
    <dbReference type="NCBI Taxonomy" id="3342716"/>
    <lineage>
        <taxon>Bacteria</taxon>
        <taxon>Bacillati</taxon>
        <taxon>Actinomycetota</taxon>
        <taxon>Actinomycetes</taxon>
        <taxon>Kitasatosporales</taxon>
        <taxon>Streptomycetaceae</taxon>
        <taxon>Streptacidiphilus</taxon>
    </lineage>
</organism>
<sequence>MRGGAAREGGARAGEARAGGARESWTREERAREDGAREAGARDGGARDGRARGGALRRLLIGFGELAITFGLVVVLLAAYELWWTNQSADASARSAVAGLERQWQADARARASASAAAGPATSGSGSASGSGSGSKGAAAPAKPAPLQVGGASGSGIDSMSRDLSAFAVLRIPSLGVVFPVAEGVDKYAVLNHGYIGHYPGTAMPGQPGNFAVAGHRNTHGEPFRHLERLSVGDSVIVETEGWTYFYRIDSILPETSQSDVDTIAAVPHSSLHPGSRYGYTVPGRYLTLTTCTPAFTSLYRMIAWGHLVGQQARTG</sequence>
<evidence type="ECO:0000313" key="5">
    <source>
        <dbReference type="Proteomes" id="UP001592528"/>
    </source>
</evidence>
<keyword evidence="3" id="KW-0812">Transmembrane</keyword>
<feature type="compositionally biased region" description="Basic and acidic residues" evidence="2">
    <location>
        <begin position="24"/>
        <end position="48"/>
    </location>
</feature>
<feature type="transmembrane region" description="Helical" evidence="3">
    <location>
        <begin position="59"/>
        <end position="84"/>
    </location>
</feature>
<protein>
    <submittedName>
        <fullName evidence="4">Class E sortase</fullName>
    </submittedName>
</protein>
<dbReference type="RefSeq" id="WP_232242529.1">
    <property type="nucleotide sequence ID" value="NZ_JBHEZZ010000001.1"/>
</dbReference>
<feature type="region of interest" description="Disordered" evidence="2">
    <location>
        <begin position="115"/>
        <end position="154"/>
    </location>
</feature>
<dbReference type="CDD" id="cd05830">
    <property type="entry name" value="Sortase_E"/>
    <property type="match status" value="1"/>
</dbReference>
<dbReference type="InterPro" id="IPR023365">
    <property type="entry name" value="Sortase_dom-sf"/>
</dbReference>
<dbReference type="NCBIfam" id="NF033747">
    <property type="entry name" value="class_E_sortase"/>
    <property type="match status" value="1"/>
</dbReference>
<dbReference type="Gene3D" id="2.40.260.10">
    <property type="entry name" value="Sortase"/>
    <property type="match status" value="1"/>
</dbReference>
<reference evidence="4 5" key="1">
    <citation type="submission" date="2024-09" db="EMBL/GenBank/DDBJ databases">
        <authorList>
            <person name="Lee S.D."/>
        </authorList>
    </citation>
    <scope>NUCLEOTIDE SEQUENCE [LARGE SCALE GENOMIC DNA]</scope>
    <source>
        <strain evidence="4 5">N1-5</strain>
    </source>
</reference>
<evidence type="ECO:0000256" key="3">
    <source>
        <dbReference type="SAM" id="Phobius"/>
    </source>
</evidence>
<dbReference type="Pfam" id="PF04203">
    <property type="entry name" value="Sortase"/>
    <property type="match status" value="1"/>
</dbReference>
<dbReference type="InterPro" id="IPR005754">
    <property type="entry name" value="Sortase"/>
</dbReference>
<evidence type="ECO:0000256" key="2">
    <source>
        <dbReference type="SAM" id="MobiDB-lite"/>
    </source>
</evidence>
<keyword evidence="3" id="KW-1133">Transmembrane helix</keyword>
<comment type="caution">
    <text evidence="4">The sequence shown here is derived from an EMBL/GenBank/DDBJ whole genome shotgun (WGS) entry which is preliminary data.</text>
</comment>
<keyword evidence="5" id="KW-1185">Reference proteome</keyword>
<gene>
    <name evidence="4" type="ORF">ACEZDJ_00445</name>
</gene>
<evidence type="ECO:0000313" key="4">
    <source>
        <dbReference type="EMBL" id="MFC1399762.1"/>
    </source>
</evidence>
<keyword evidence="3" id="KW-0472">Membrane</keyword>
<dbReference type="EMBL" id="JBHEZZ010000001">
    <property type="protein sequence ID" value="MFC1399762.1"/>
    <property type="molecule type" value="Genomic_DNA"/>
</dbReference>
<accession>A0ABV6UE74</accession>
<dbReference type="InterPro" id="IPR042003">
    <property type="entry name" value="Sortase_E"/>
</dbReference>
<evidence type="ECO:0000256" key="1">
    <source>
        <dbReference type="ARBA" id="ARBA00022801"/>
    </source>
</evidence>
<proteinExistence type="predicted"/>
<dbReference type="InterPro" id="IPR053465">
    <property type="entry name" value="Sortase_Class_E"/>
</dbReference>
<feature type="compositionally biased region" description="Low complexity" evidence="2">
    <location>
        <begin position="136"/>
        <end position="146"/>
    </location>
</feature>
<dbReference type="SUPFAM" id="SSF63817">
    <property type="entry name" value="Sortase"/>
    <property type="match status" value="1"/>
</dbReference>
<keyword evidence="1" id="KW-0378">Hydrolase</keyword>
<feature type="region of interest" description="Disordered" evidence="2">
    <location>
        <begin position="1"/>
        <end position="48"/>
    </location>
</feature>